<protein>
    <submittedName>
        <fullName evidence="2">Uncharacterized protein</fullName>
    </submittedName>
</protein>
<dbReference type="Proteomes" id="UP000030002">
    <property type="component" value="Unassembled WGS sequence"/>
</dbReference>
<dbReference type="InterPro" id="IPR011044">
    <property type="entry name" value="Quino_amine_DH_bsu"/>
</dbReference>
<dbReference type="STRING" id="1385520.N802_18335"/>
<dbReference type="InterPro" id="IPR015943">
    <property type="entry name" value="WD40/YVTN_repeat-like_dom_sf"/>
</dbReference>
<dbReference type="Gene3D" id="2.130.10.10">
    <property type="entry name" value="YVTN repeat-like/Quinoprotein amine dehydrogenase"/>
    <property type="match status" value="1"/>
</dbReference>
<dbReference type="AlphaFoldDB" id="A0A0A0J527"/>
<name>A0A0A0J527_9MICO</name>
<feature type="compositionally biased region" description="Pro residues" evidence="1">
    <location>
        <begin position="44"/>
        <end position="54"/>
    </location>
</feature>
<comment type="caution">
    <text evidence="2">The sequence shown here is derived from an EMBL/GenBank/DDBJ whole genome shotgun (WGS) entry which is preliminary data.</text>
</comment>
<accession>A0A0A0J527</accession>
<proteinExistence type="predicted"/>
<dbReference type="SUPFAM" id="SSF50969">
    <property type="entry name" value="YVTN repeat-like/Quinoprotein amine dehydrogenase"/>
    <property type="match status" value="1"/>
</dbReference>
<sequence length="359" mass="37012">MPVGVVLAATLLVAGCNGGMSTTDPVARASGSSAVSTPQHVPFALPPPSPPSAPWPSGLTPSAIIGTGEGVAGVLNVEGDTIWTVVDGHAVNLDARTGAQLSSFPVQGGVDRIAVTGEWAWATGELAGVVVQYHLPDGKQGNVVPALKPVDLVIAHGSVWVSQHHEGTVLRIDPITGQTREVQVVKKDRAGPQSLFADDAAVYVTVPRDRALYRIDPRTGATAQLRGEALACGGMEKVGAVIWATGCFSGQQVVGFDTTSRRSAGSISLGERYSEDVALVDGFLWASIAVESDVTGEMVTDRTALALLDPRSRKVVRTLELPDGGGTLAVAGGKLWAVGRTGNTILGFDSSDLAKAARG</sequence>
<keyword evidence="3" id="KW-1185">Reference proteome</keyword>
<feature type="region of interest" description="Disordered" evidence="1">
    <location>
        <begin position="25"/>
        <end position="59"/>
    </location>
</feature>
<gene>
    <name evidence="2" type="ORF">N802_18335</name>
</gene>
<evidence type="ECO:0000313" key="2">
    <source>
        <dbReference type="EMBL" id="KGN32323.1"/>
    </source>
</evidence>
<feature type="compositionally biased region" description="Polar residues" evidence="1">
    <location>
        <begin position="25"/>
        <end position="39"/>
    </location>
</feature>
<evidence type="ECO:0000256" key="1">
    <source>
        <dbReference type="SAM" id="MobiDB-lite"/>
    </source>
</evidence>
<organism evidence="2 3">
    <name type="scientific">Knoellia sinensis KCTC 19936</name>
    <dbReference type="NCBI Taxonomy" id="1385520"/>
    <lineage>
        <taxon>Bacteria</taxon>
        <taxon>Bacillati</taxon>
        <taxon>Actinomycetota</taxon>
        <taxon>Actinomycetes</taxon>
        <taxon>Micrococcales</taxon>
        <taxon>Intrasporangiaceae</taxon>
        <taxon>Knoellia</taxon>
    </lineage>
</organism>
<dbReference type="EMBL" id="AVPJ01000007">
    <property type="protein sequence ID" value="KGN32323.1"/>
    <property type="molecule type" value="Genomic_DNA"/>
</dbReference>
<reference evidence="2 3" key="1">
    <citation type="submission" date="2013-08" db="EMBL/GenBank/DDBJ databases">
        <title>The genome sequence of Knoellia sinensis.</title>
        <authorList>
            <person name="Zhu W."/>
            <person name="Wang G."/>
        </authorList>
    </citation>
    <scope>NUCLEOTIDE SEQUENCE [LARGE SCALE GENOMIC DNA]</scope>
    <source>
        <strain evidence="2 3">KCTC 19936</strain>
    </source>
</reference>
<evidence type="ECO:0000313" key="3">
    <source>
        <dbReference type="Proteomes" id="UP000030002"/>
    </source>
</evidence>